<dbReference type="PIRSF" id="PIRSF000097">
    <property type="entry name" value="AKR"/>
    <property type="match status" value="1"/>
</dbReference>
<proteinExistence type="predicted"/>
<feature type="domain" description="NADP-dependent oxidoreductase" evidence="5">
    <location>
        <begin position="17"/>
        <end position="283"/>
    </location>
</feature>
<dbReference type="InterPro" id="IPR023210">
    <property type="entry name" value="NADP_OxRdtase_dom"/>
</dbReference>
<dbReference type="AlphaFoldDB" id="A0AAD4GD36"/>
<accession>A0AAD4GD36</accession>
<dbReference type="PANTHER" id="PTHR11732">
    <property type="entry name" value="ALDO/KETO REDUCTASE"/>
    <property type="match status" value="1"/>
</dbReference>
<dbReference type="Gene3D" id="3.20.20.100">
    <property type="entry name" value="NADP-dependent oxidoreductase domain"/>
    <property type="match status" value="1"/>
</dbReference>
<sequence>MDSHLIKLNDGQFIPAVGLGTWQSKPNEVARAVETALRAGYRHLDCAWAYGNEKEVSQGLKASGVPREEVYITSKLWCTYHTRVEECLDQTLANLGTDYLDLYLIHWPVALNPNGNHPVFPTRPNGNRDVDESRDLRETWKDMEALVKKGKVRSIGASNFSQMMLEKILPIAEIIPAVDQLELHLYNPQLKLLDYLKSKAIVPQAYSPLGSTNSPLFTDEVATEIAHKYGLQTADVLLGYLLVKDVVVLPKSVTPARIEANLTGALTAYNKLTASDVAMLDGVAASGKQKRLIMPLWGVDLGFDNWPVSTNK</sequence>
<dbReference type="InterPro" id="IPR036812">
    <property type="entry name" value="NAD(P)_OxRdtase_dom_sf"/>
</dbReference>
<feature type="site" description="Lowers pKa of active site Tyr" evidence="4">
    <location>
        <position position="75"/>
    </location>
</feature>
<dbReference type="Proteomes" id="UP001194468">
    <property type="component" value="Unassembled WGS sequence"/>
</dbReference>
<evidence type="ECO:0000256" key="1">
    <source>
        <dbReference type="ARBA" id="ARBA00023002"/>
    </source>
</evidence>
<evidence type="ECO:0000313" key="7">
    <source>
        <dbReference type="Proteomes" id="UP001194468"/>
    </source>
</evidence>
<gene>
    <name evidence="6" type="ORF">L210DRAFT_3646973</name>
</gene>
<name>A0AAD4GD36_BOLED</name>
<dbReference type="InterPro" id="IPR018170">
    <property type="entry name" value="Aldo/ket_reductase_CS"/>
</dbReference>
<reference evidence="6" key="2">
    <citation type="journal article" date="2020" name="Nat. Commun.">
        <title>Large-scale genome sequencing of mycorrhizal fungi provides insights into the early evolution of symbiotic traits.</title>
        <authorList>
            <person name="Miyauchi S."/>
            <person name="Kiss E."/>
            <person name="Kuo A."/>
            <person name="Drula E."/>
            <person name="Kohler A."/>
            <person name="Sanchez-Garcia M."/>
            <person name="Morin E."/>
            <person name="Andreopoulos B."/>
            <person name="Barry K.W."/>
            <person name="Bonito G."/>
            <person name="Buee M."/>
            <person name="Carver A."/>
            <person name="Chen C."/>
            <person name="Cichocki N."/>
            <person name="Clum A."/>
            <person name="Culley D."/>
            <person name="Crous P.W."/>
            <person name="Fauchery L."/>
            <person name="Girlanda M."/>
            <person name="Hayes R.D."/>
            <person name="Keri Z."/>
            <person name="LaButti K."/>
            <person name="Lipzen A."/>
            <person name="Lombard V."/>
            <person name="Magnuson J."/>
            <person name="Maillard F."/>
            <person name="Murat C."/>
            <person name="Nolan M."/>
            <person name="Ohm R.A."/>
            <person name="Pangilinan J."/>
            <person name="Pereira M.F."/>
            <person name="Perotto S."/>
            <person name="Peter M."/>
            <person name="Pfister S."/>
            <person name="Riley R."/>
            <person name="Sitrit Y."/>
            <person name="Stielow J.B."/>
            <person name="Szollosi G."/>
            <person name="Zifcakova L."/>
            <person name="Stursova M."/>
            <person name="Spatafora J.W."/>
            <person name="Tedersoo L."/>
            <person name="Vaario L.M."/>
            <person name="Yamada A."/>
            <person name="Yan M."/>
            <person name="Wang P."/>
            <person name="Xu J."/>
            <person name="Bruns T."/>
            <person name="Baldrian P."/>
            <person name="Vilgalys R."/>
            <person name="Dunand C."/>
            <person name="Henrissat B."/>
            <person name="Grigoriev I.V."/>
            <person name="Hibbett D."/>
            <person name="Nagy L.G."/>
            <person name="Martin F.M."/>
        </authorList>
    </citation>
    <scope>NUCLEOTIDE SEQUENCE</scope>
    <source>
        <strain evidence="6">BED1</strain>
    </source>
</reference>
<dbReference type="SUPFAM" id="SSF51430">
    <property type="entry name" value="NAD(P)-linked oxidoreductase"/>
    <property type="match status" value="1"/>
</dbReference>
<keyword evidence="7" id="KW-1185">Reference proteome</keyword>
<evidence type="ECO:0000313" key="6">
    <source>
        <dbReference type="EMBL" id="KAF8437925.1"/>
    </source>
</evidence>
<dbReference type="Pfam" id="PF00248">
    <property type="entry name" value="Aldo_ket_red"/>
    <property type="match status" value="1"/>
</dbReference>
<evidence type="ECO:0000256" key="3">
    <source>
        <dbReference type="PIRSR" id="PIRSR000097-2"/>
    </source>
</evidence>
<comment type="caution">
    <text evidence="6">The sequence shown here is derived from an EMBL/GenBank/DDBJ whole genome shotgun (WGS) entry which is preliminary data.</text>
</comment>
<evidence type="ECO:0000256" key="4">
    <source>
        <dbReference type="PIRSR" id="PIRSR000097-3"/>
    </source>
</evidence>
<keyword evidence="1" id="KW-0560">Oxidoreductase</keyword>
<dbReference type="GO" id="GO:0016616">
    <property type="term" value="F:oxidoreductase activity, acting on the CH-OH group of donors, NAD or NADP as acceptor"/>
    <property type="evidence" value="ECO:0007669"/>
    <property type="project" value="UniProtKB-ARBA"/>
</dbReference>
<protein>
    <submittedName>
        <fullName evidence="6">NADP-dependent oxidoreductase domain-containing protein</fullName>
    </submittedName>
</protein>
<feature type="active site" description="Proton donor" evidence="2">
    <location>
        <position position="50"/>
    </location>
</feature>
<dbReference type="EMBL" id="WHUW01000017">
    <property type="protein sequence ID" value="KAF8437925.1"/>
    <property type="molecule type" value="Genomic_DNA"/>
</dbReference>
<reference evidence="6" key="1">
    <citation type="submission" date="2019-10" db="EMBL/GenBank/DDBJ databases">
        <authorList>
            <consortium name="DOE Joint Genome Institute"/>
            <person name="Kuo A."/>
            <person name="Miyauchi S."/>
            <person name="Kiss E."/>
            <person name="Drula E."/>
            <person name="Kohler A."/>
            <person name="Sanchez-Garcia M."/>
            <person name="Andreopoulos B."/>
            <person name="Barry K.W."/>
            <person name="Bonito G."/>
            <person name="Buee M."/>
            <person name="Carver A."/>
            <person name="Chen C."/>
            <person name="Cichocki N."/>
            <person name="Clum A."/>
            <person name="Culley D."/>
            <person name="Crous P.W."/>
            <person name="Fauchery L."/>
            <person name="Girlanda M."/>
            <person name="Hayes R."/>
            <person name="Keri Z."/>
            <person name="LaButti K."/>
            <person name="Lipzen A."/>
            <person name="Lombard V."/>
            <person name="Magnuson J."/>
            <person name="Maillard F."/>
            <person name="Morin E."/>
            <person name="Murat C."/>
            <person name="Nolan M."/>
            <person name="Ohm R."/>
            <person name="Pangilinan J."/>
            <person name="Pereira M."/>
            <person name="Perotto S."/>
            <person name="Peter M."/>
            <person name="Riley R."/>
            <person name="Sitrit Y."/>
            <person name="Stielow B."/>
            <person name="Szollosi G."/>
            <person name="Zifcakova L."/>
            <person name="Stursova M."/>
            <person name="Spatafora J.W."/>
            <person name="Tedersoo L."/>
            <person name="Vaario L.-M."/>
            <person name="Yamada A."/>
            <person name="Yan M."/>
            <person name="Wang P."/>
            <person name="Xu J."/>
            <person name="Bruns T."/>
            <person name="Baldrian P."/>
            <person name="Vilgalys R."/>
            <person name="Henrissat B."/>
            <person name="Grigoriev I.V."/>
            <person name="Hibbett D."/>
            <person name="Nagy L.G."/>
            <person name="Martin F.M."/>
        </authorList>
    </citation>
    <scope>NUCLEOTIDE SEQUENCE</scope>
    <source>
        <strain evidence="6">BED1</strain>
    </source>
</reference>
<evidence type="ECO:0000259" key="5">
    <source>
        <dbReference type="Pfam" id="PF00248"/>
    </source>
</evidence>
<dbReference type="FunFam" id="3.20.20.100:FF:000002">
    <property type="entry name" value="2,5-diketo-D-gluconic acid reductase A"/>
    <property type="match status" value="1"/>
</dbReference>
<dbReference type="InterPro" id="IPR020471">
    <property type="entry name" value="AKR"/>
</dbReference>
<dbReference type="PROSITE" id="PS00798">
    <property type="entry name" value="ALDOKETO_REDUCTASE_1"/>
    <property type="match status" value="1"/>
</dbReference>
<dbReference type="PRINTS" id="PR00069">
    <property type="entry name" value="ALDKETRDTASE"/>
</dbReference>
<feature type="binding site" evidence="3">
    <location>
        <position position="106"/>
    </location>
    <ligand>
        <name>substrate</name>
    </ligand>
</feature>
<organism evidence="6 7">
    <name type="scientific">Boletus edulis BED1</name>
    <dbReference type="NCBI Taxonomy" id="1328754"/>
    <lineage>
        <taxon>Eukaryota</taxon>
        <taxon>Fungi</taxon>
        <taxon>Dikarya</taxon>
        <taxon>Basidiomycota</taxon>
        <taxon>Agaricomycotina</taxon>
        <taxon>Agaricomycetes</taxon>
        <taxon>Agaricomycetidae</taxon>
        <taxon>Boletales</taxon>
        <taxon>Boletineae</taxon>
        <taxon>Boletaceae</taxon>
        <taxon>Boletoideae</taxon>
        <taxon>Boletus</taxon>
    </lineage>
</organism>
<evidence type="ECO:0000256" key="2">
    <source>
        <dbReference type="PIRSR" id="PIRSR000097-1"/>
    </source>
</evidence>